<dbReference type="OrthoDB" id="1446962at2"/>
<proteinExistence type="predicted"/>
<protein>
    <submittedName>
        <fullName evidence="1">Uncharacterized protein</fullName>
    </submittedName>
</protein>
<dbReference type="EMBL" id="JRLF01000014">
    <property type="protein sequence ID" value="KQB38371.1"/>
    <property type="molecule type" value="Genomic_DNA"/>
</dbReference>
<dbReference type="STRING" id="362413.RC62_1726"/>
<comment type="caution">
    <text evidence="1">The sequence shown here is derived from an EMBL/GenBank/DDBJ whole genome shotgun (WGS) entry which is preliminary data.</text>
</comment>
<dbReference type="Proteomes" id="UP000050443">
    <property type="component" value="Unassembled WGS sequence"/>
</dbReference>
<evidence type="ECO:0000313" key="2">
    <source>
        <dbReference type="Proteomes" id="UP000050443"/>
    </source>
</evidence>
<organism evidence="1 2">
    <name type="scientific">Flavobacterium aquidurense</name>
    <dbReference type="NCBI Taxonomy" id="362413"/>
    <lineage>
        <taxon>Bacteria</taxon>
        <taxon>Pseudomonadati</taxon>
        <taxon>Bacteroidota</taxon>
        <taxon>Flavobacteriia</taxon>
        <taxon>Flavobacteriales</taxon>
        <taxon>Flavobacteriaceae</taxon>
        <taxon>Flavobacterium</taxon>
    </lineage>
</organism>
<accession>A0A0Q0XQZ1</accession>
<dbReference type="PATRIC" id="fig|362413.3.peg.1679"/>
<dbReference type="AlphaFoldDB" id="A0A0Q0XQZ1"/>
<gene>
    <name evidence="1" type="ORF">RC62_1726</name>
</gene>
<evidence type="ECO:0000313" key="1">
    <source>
        <dbReference type="EMBL" id="KQB38371.1"/>
    </source>
</evidence>
<dbReference type="RefSeq" id="WP_055097064.1">
    <property type="nucleotide sequence ID" value="NZ_JRLF01000014.1"/>
</dbReference>
<reference evidence="1 2" key="1">
    <citation type="submission" date="2014-09" db="EMBL/GenBank/DDBJ databases">
        <title>Genome sequence of Flavobacterium aquidurense RC62.</title>
        <authorList>
            <person name="Kim J.F."/>
            <person name="Kwak M.-J."/>
        </authorList>
    </citation>
    <scope>NUCLEOTIDE SEQUENCE [LARGE SCALE GENOMIC DNA]</scope>
    <source>
        <strain evidence="1 2">RC62</strain>
    </source>
</reference>
<name>A0A0Q0XQZ1_9FLAO</name>
<sequence>MGIHEIKQNENLKKIIAPYFNTLKPDNKSELYTAQIKMLDYYELGCVITNMLKMCVLTLDQDKHKILDTNKSPVNVSLILEMILEIFPLDEFELLSKINQLLITDSQNPVEAT</sequence>